<dbReference type="eggNOG" id="ENOG502QQHY">
    <property type="taxonomic scope" value="Eukaryota"/>
</dbReference>
<accession>W9RU77</accession>
<evidence type="ECO:0000313" key="2">
    <source>
        <dbReference type="Proteomes" id="UP000030645"/>
    </source>
</evidence>
<dbReference type="Proteomes" id="UP000030645">
    <property type="component" value="Unassembled WGS sequence"/>
</dbReference>
<dbReference type="GO" id="GO:0016413">
    <property type="term" value="F:O-acetyltransferase activity"/>
    <property type="evidence" value="ECO:0007669"/>
    <property type="project" value="InterPro"/>
</dbReference>
<gene>
    <name evidence="1" type="ORF">L484_008608</name>
</gene>
<dbReference type="STRING" id="981085.W9RU77"/>
<dbReference type="GO" id="GO:0005794">
    <property type="term" value="C:Golgi apparatus"/>
    <property type="evidence" value="ECO:0007669"/>
    <property type="project" value="TreeGrafter"/>
</dbReference>
<dbReference type="EMBL" id="KE345641">
    <property type="protein sequence ID" value="EXC10442.1"/>
    <property type="molecule type" value="Genomic_DNA"/>
</dbReference>
<organism evidence="1 2">
    <name type="scientific">Morus notabilis</name>
    <dbReference type="NCBI Taxonomy" id="981085"/>
    <lineage>
        <taxon>Eukaryota</taxon>
        <taxon>Viridiplantae</taxon>
        <taxon>Streptophyta</taxon>
        <taxon>Embryophyta</taxon>
        <taxon>Tracheophyta</taxon>
        <taxon>Spermatophyta</taxon>
        <taxon>Magnoliopsida</taxon>
        <taxon>eudicotyledons</taxon>
        <taxon>Gunneridae</taxon>
        <taxon>Pentapetalae</taxon>
        <taxon>rosids</taxon>
        <taxon>fabids</taxon>
        <taxon>Rosales</taxon>
        <taxon>Moraceae</taxon>
        <taxon>Moreae</taxon>
        <taxon>Morus</taxon>
    </lineage>
</organism>
<protein>
    <submittedName>
        <fullName evidence="1">Uncharacterized protein</fullName>
    </submittedName>
</protein>
<sequence>MCPTLHSPLIGQGPQNEVMEYRTIDIEEEDIGPVLKLDSMKNGELWNEMDILIFNTWLWWYRKGPKHGKEWNEPNVTNCRRETQPIKGSSYSIGLPQATYLVKAILSQIEKPVHLLDITTLHN</sequence>
<dbReference type="InterPro" id="IPR029962">
    <property type="entry name" value="TBL"/>
</dbReference>
<dbReference type="AlphaFoldDB" id="W9RU77"/>
<keyword evidence="2" id="KW-1185">Reference proteome</keyword>
<dbReference type="PANTHER" id="PTHR32285">
    <property type="entry name" value="PROTEIN TRICHOME BIREFRINGENCE-LIKE 9-RELATED"/>
    <property type="match status" value="1"/>
</dbReference>
<reference evidence="2" key="1">
    <citation type="submission" date="2013-01" db="EMBL/GenBank/DDBJ databases">
        <title>Draft Genome Sequence of a Mulberry Tree, Morus notabilis C.K. Schneid.</title>
        <authorList>
            <person name="He N."/>
            <person name="Zhao S."/>
        </authorList>
    </citation>
    <scope>NUCLEOTIDE SEQUENCE</scope>
</reference>
<proteinExistence type="predicted"/>
<evidence type="ECO:0000313" key="1">
    <source>
        <dbReference type="EMBL" id="EXC10442.1"/>
    </source>
</evidence>
<name>W9RU77_9ROSA</name>
<dbReference type="PANTHER" id="PTHR32285:SF36">
    <property type="entry name" value="PROTEIN TRICHOME BIREFRINGENCE-LIKE 38"/>
    <property type="match status" value="1"/>
</dbReference>